<dbReference type="SUPFAM" id="SSF53756">
    <property type="entry name" value="UDP-Glycosyltransferase/glycogen phosphorylase"/>
    <property type="match status" value="1"/>
</dbReference>
<sequence>MRIAIIPSSDLSYNSGSVIYAKNLFTFLHAQGHKAYLLGSKMPLDLDSDLLPYVKINAGLLEHPVIDDRTVSSVDYGKSLSGIINYLLELHEEVGLDIIHAHYGSFNSFGAYVVSGLTKIPYVVSSFGRDINLGYEHDHRIKWLIDQSFLDASRILVTDQQIKARISLMFPNASIIDKINEIPMPLDSRIFEEGTVAFKEDLPILATINSCFSPEKGISTILDAFSILIKKIPCRLLIAGQDDHPQQVHRQSLENKVKRLGIQDAVTFLGYLDRNNVGYLLKKSTLLIDARLKGNFSSVLLEAMFMNTPVITTRNEGSIKIIEHGYNGLLFEPNDASELEANLMKCLQSSNTIIEFKNNMNSWVQRNGSLYREENGLMKVLEAFQEVLREEI</sequence>
<dbReference type="EC" id="2.4.-.-" evidence="2"/>
<dbReference type="Pfam" id="PF00534">
    <property type="entry name" value="Glycos_transf_1"/>
    <property type="match status" value="1"/>
</dbReference>
<dbReference type="Proteomes" id="UP001580430">
    <property type="component" value="Unassembled WGS sequence"/>
</dbReference>
<comment type="caution">
    <text evidence="2">The sequence shown here is derived from an EMBL/GenBank/DDBJ whole genome shotgun (WGS) entry which is preliminary data.</text>
</comment>
<dbReference type="RefSeq" id="WP_375521012.1">
    <property type="nucleotide sequence ID" value="NZ_JBHIRY010000015.1"/>
</dbReference>
<keyword evidence="3" id="KW-1185">Reference proteome</keyword>
<dbReference type="InterPro" id="IPR050194">
    <property type="entry name" value="Glycosyltransferase_grp1"/>
</dbReference>
<dbReference type="PANTHER" id="PTHR45947:SF3">
    <property type="entry name" value="SULFOQUINOVOSYL TRANSFERASE SQD2"/>
    <property type="match status" value="1"/>
</dbReference>
<dbReference type="PANTHER" id="PTHR45947">
    <property type="entry name" value="SULFOQUINOVOSYL TRANSFERASE SQD2"/>
    <property type="match status" value="1"/>
</dbReference>
<evidence type="ECO:0000259" key="1">
    <source>
        <dbReference type="Pfam" id="PF00534"/>
    </source>
</evidence>
<feature type="domain" description="Glycosyl transferase family 1" evidence="1">
    <location>
        <begin position="202"/>
        <end position="358"/>
    </location>
</feature>
<dbReference type="CDD" id="cd03801">
    <property type="entry name" value="GT4_PimA-like"/>
    <property type="match status" value="1"/>
</dbReference>
<protein>
    <submittedName>
        <fullName evidence="2">Glycosyltransferase family 4 protein</fullName>
        <ecNumber evidence="2">2.4.-.-</ecNumber>
    </submittedName>
</protein>
<keyword evidence="2" id="KW-0808">Transferase</keyword>
<reference evidence="2 3" key="1">
    <citation type="submission" date="2024-09" db="EMBL/GenBank/DDBJ databases">
        <title>Paenibacillus zeirhizospherea sp. nov., isolated from surface of the maize (Zea mays) roots in a horticulture field, Hungary.</title>
        <authorList>
            <person name="Marton D."/>
            <person name="Farkas M."/>
            <person name="Bedics A."/>
            <person name="Toth E."/>
            <person name="Tancsics A."/>
            <person name="Boka K."/>
            <person name="Marati G."/>
            <person name="Kriszt B."/>
            <person name="Cserhati M."/>
        </authorList>
    </citation>
    <scope>NUCLEOTIDE SEQUENCE [LARGE SCALE GENOMIC DNA]</scope>
    <source>
        <strain evidence="2 3">JCM 18446</strain>
    </source>
</reference>
<proteinExistence type="predicted"/>
<keyword evidence="2" id="KW-0328">Glycosyltransferase</keyword>
<gene>
    <name evidence="2" type="ORF">ACE5LO_15990</name>
</gene>
<dbReference type="Gene3D" id="3.40.50.2000">
    <property type="entry name" value="Glycogen Phosphorylase B"/>
    <property type="match status" value="2"/>
</dbReference>
<dbReference type="GO" id="GO:0016757">
    <property type="term" value="F:glycosyltransferase activity"/>
    <property type="evidence" value="ECO:0007669"/>
    <property type="project" value="UniProtKB-KW"/>
</dbReference>
<dbReference type="EMBL" id="JBHIRY010000015">
    <property type="protein sequence ID" value="MFB5761891.1"/>
    <property type="molecule type" value="Genomic_DNA"/>
</dbReference>
<accession>A0ABV5C375</accession>
<dbReference type="InterPro" id="IPR001296">
    <property type="entry name" value="Glyco_trans_1"/>
</dbReference>
<organism evidence="2 3">
    <name type="scientific">Paenibacillus medicaginis</name>
    <dbReference type="NCBI Taxonomy" id="1470560"/>
    <lineage>
        <taxon>Bacteria</taxon>
        <taxon>Bacillati</taxon>
        <taxon>Bacillota</taxon>
        <taxon>Bacilli</taxon>
        <taxon>Bacillales</taxon>
        <taxon>Paenibacillaceae</taxon>
        <taxon>Paenibacillus</taxon>
    </lineage>
</organism>
<evidence type="ECO:0000313" key="3">
    <source>
        <dbReference type="Proteomes" id="UP001580430"/>
    </source>
</evidence>
<name>A0ABV5C375_9BACL</name>
<evidence type="ECO:0000313" key="2">
    <source>
        <dbReference type="EMBL" id="MFB5761891.1"/>
    </source>
</evidence>